<feature type="compositionally biased region" description="Polar residues" evidence="1">
    <location>
        <begin position="46"/>
        <end position="57"/>
    </location>
</feature>
<keyword evidence="3" id="KW-1185">Reference proteome</keyword>
<evidence type="ECO:0000313" key="2">
    <source>
        <dbReference type="EMBL" id="KAJ1216540.1"/>
    </source>
</evidence>
<dbReference type="EMBL" id="JANPWB010000001">
    <property type="protein sequence ID" value="KAJ1216540.1"/>
    <property type="molecule type" value="Genomic_DNA"/>
</dbReference>
<feature type="region of interest" description="Disordered" evidence="1">
    <location>
        <begin position="129"/>
        <end position="168"/>
    </location>
</feature>
<evidence type="ECO:0000256" key="1">
    <source>
        <dbReference type="SAM" id="MobiDB-lite"/>
    </source>
</evidence>
<feature type="region of interest" description="Disordered" evidence="1">
    <location>
        <begin position="40"/>
        <end position="105"/>
    </location>
</feature>
<protein>
    <submittedName>
        <fullName evidence="2">Uncharacterized protein</fullName>
    </submittedName>
</protein>
<accession>A0AAV7WWU5</accession>
<sequence>MMPAAIQESKTALQNQIEMLAGEGGLLREDHNKLKDRVKTTEDIMSETTPQENTLPGKTSRRLEMDRDAGSLPLGKEDAKAWTTDKKKRKGAGARMGPATVPSQEQIKTVQMKAVRDLRGTTEIRLSNRWRELAADTGGTGTEQSGSETESEMDQPPQVNPITADLLG</sequence>
<proteinExistence type="predicted"/>
<evidence type="ECO:0000313" key="3">
    <source>
        <dbReference type="Proteomes" id="UP001066276"/>
    </source>
</evidence>
<organism evidence="2 3">
    <name type="scientific">Pleurodeles waltl</name>
    <name type="common">Iberian ribbed newt</name>
    <dbReference type="NCBI Taxonomy" id="8319"/>
    <lineage>
        <taxon>Eukaryota</taxon>
        <taxon>Metazoa</taxon>
        <taxon>Chordata</taxon>
        <taxon>Craniata</taxon>
        <taxon>Vertebrata</taxon>
        <taxon>Euteleostomi</taxon>
        <taxon>Amphibia</taxon>
        <taxon>Batrachia</taxon>
        <taxon>Caudata</taxon>
        <taxon>Salamandroidea</taxon>
        <taxon>Salamandridae</taxon>
        <taxon>Pleurodelinae</taxon>
        <taxon>Pleurodeles</taxon>
    </lineage>
</organism>
<comment type="caution">
    <text evidence="2">The sequence shown here is derived from an EMBL/GenBank/DDBJ whole genome shotgun (WGS) entry which is preliminary data.</text>
</comment>
<dbReference type="AlphaFoldDB" id="A0AAV7WWU5"/>
<name>A0AAV7WWU5_PLEWA</name>
<gene>
    <name evidence="2" type="ORF">NDU88_004141</name>
</gene>
<dbReference type="Proteomes" id="UP001066276">
    <property type="component" value="Chromosome 1_1"/>
</dbReference>
<feature type="compositionally biased region" description="Basic and acidic residues" evidence="1">
    <location>
        <begin position="61"/>
        <end position="85"/>
    </location>
</feature>
<reference evidence="2" key="1">
    <citation type="journal article" date="2022" name="bioRxiv">
        <title>Sequencing and chromosome-scale assembly of the giantPleurodeles waltlgenome.</title>
        <authorList>
            <person name="Brown T."/>
            <person name="Elewa A."/>
            <person name="Iarovenko S."/>
            <person name="Subramanian E."/>
            <person name="Araus A.J."/>
            <person name="Petzold A."/>
            <person name="Susuki M."/>
            <person name="Suzuki K.-i.T."/>
            <person name="Hayashi T."/>
            <person name="Toyoda A."/>
            <person name="Oliveira C."/>
            <person name="Osipova E."/>
            <person name="Leigh N.D."/>
            <person name="Simon A."/>
            <person name="Yun M.H."/>
        </authorList>
    </citation>
    <scope>NUCLEOTIDE SEQUENCE</scope>
    <source>
        <strain evidence="2">20211129_DDA</strain>
        <tissue evidence="2">Liver</tissue>
    </source>
</reference>